<dbReference type="Gene3D" id="2.160.20.10">
    <property type="entry name" value="Single-stranded right-handed beta-helix, Pectin lyase-like"/>
    <property type="match status" value="1"/>
</dbReference>
<name>A0ABT9N0P3_9ACTN</name>
<evidence type="ECO:0000259" key="2">
    <source>
        <dbReference type="Pfam" id="PF12708"/>
    </source>
</evidence>
<dbReference type="SUPFAM" id="SSF51126">
    <property type="entry name" value="Pectin lyase-like"/>
    <property type="match status" value="1"/>
</dbReference>
<dbReference type="InterPro" id="IPR022441">
    <property type="entry name" value="Para_beta_helix_rpt-2"/>
</dbReference>
<dbReference type="SMART" id="SM00710">
    <property type="entry name" value="PbH1"/>
    <property type="match status" value="5"/>
</dbReference>
<dbReference type="PROSITE" id="PS51318">
    <property type="entry name" value="TAT"/>
    <property type="match status" value="1"/>
</dbReference>
<dbReference type="RefSeq" id="WP_306834305.1">
    <property type="nucleotide sequence ID" value="NZ_JAUSRA010000001.1"/>
</dbReference>
<dbReference type="Proteomes" id="UP001240984">
    <property type="component" value="Unassembled WGS sequence"/>
</dbReference>
<feature type="domain" description="Right handed beta helix" evidence="3">
    <location>
        <begin position="241"/>
        <end position="364"/>
    </location>
</feature>
<feature type="chain" id="PRO_5046784494" evidence="1">
    <location>
        <begin position="33"/>
        <end position="465"/>
    </location>
</feature>
<dbReference type="InterPro" id="IPR006626">
    <property type="entry name" value="PbH1"/>
</dbReference>
<dbReference type="InterPro" id="IPR012334">
    <property type="entry name" value="Pectin_lyas_fold"/>
</dbReference>
<protein>
    <submittedName>
        <fullName evidence="4">Parallel beta-helix repeat protein</fullName>
    </submittedName>
</protein>
<gene>
    <name evidence="4" type="ORF">J2S43_005687</name>
</gene>
<organism evidence="4 5">
    <name type="scientific">Catenuloplanes nepalensis</name>
    <dbReference type="NCBI Taxonomy" id="587533"/>
    <lineage>
        <taxon>Bacteria</taxon>
        <taxon>Bacillati</taxon>
        <taxon>Actinomycetota</taxon>
        <taxon>Actinomycetes</taxon>
        <taxon>Micromonosporales</taxon>
        <taxon>Micromonosporaceae</taxon>
        <taxon>Catenuloplanes</taxon>
    </lineage>
</organism>
<dbReference type="EMBL" id="JAUSRA010000001">
    <property type="protein sequence ID" value="MDP9797175.1"/>
    <property type="molecule type" value="Genomic_DNA"/>
</dbReference>
<proteinExistence type="predicted"/>
<sequence length="465" mass="47753">MSAFNRRNALRAGVVGTAVAAGVAATAGAAQAAPTGDGWVSVLAHGAVGDGVTDDTAAIRAAFAAAKASTPHQSVVFPAGRRYKVSDQVKLDGLTDATVSGHGATLTLINAVPIGEAPAVRAVLQLTNCRRVKVLGLQVVDDVAAQWYTGLQITASSGIVVDGVVARGFRHTGIGVWDNTAGSSDDVLITNCTVEDVRLGIATNGRDVRITDNHVAMDWLTSDEAAAWGGVWRSDSKYYDGINVWAGADRTVISGNTITECGQAGIYVQQVTNLVVADNTVTGSQLRGIEIDGDARGGNLPRSGFASGISITGNTVTNCVGHLNILAARDVTIVGNRVENPNAARDKSCLSIQHGSTKVIATGNHMRQAHPTFPAVHVDSASADVTLAWNAVEAAVPYQAPADTVIIRRGGAGQIRAEGKVIAVGGIGVGNSATASTPGTVVRKMEVFSSTGVSLGFVPIYNSIS</sequence>
<dbReference type="InterPro" id="IPR039448">
    <property type="entry name" value="Beta_helix"/>
</dbReference>
<dbReference type="InterPro" id="IPR024535">
    <property type="entry name" value="RHGA/B-epi-like_pectate_lyase"/>
</dbReference>
<dbReference type="Pfam" id="PF13229">
    <property type="entry name" value="Beta_helix"/>
    <property type="match status" value="1"/>
</dbReference>
<dbReference type="InterPro" id="IPR006311">
    <property type="entry name" value="TAT_signal"/>
</dbReference>
<keyword evidence="1" id="KW-0732">Signal</keyword>
<dbReference type="InterPro" id="IPR011050">
    <property type="entry name" value="Pectin_lyase_fold/virulence"/>
</dbReference>
<accession>A0ABT9N0P3</accession>
<feature type="signal peptide" evidence="1">
    <location>
        <begin position="1"/>
        <end position="32"/>
    </location>
</feature>
<dbReference type="NCBIfam" id="TIGR03804">
    <property type="entry name" value="para_beta_helix"/>
    <property type="match status" value="1"/>
</dbReference>
<evidence type="ECO:0000313" key="4">
    <source>
        <dbReference type="EMBL" id="MDP9797175.1"/>
    </source>
</evidence>
<evidence type="ECO:0000259" key="3">
    <source>
        <dbReference type="Pfam" id="PF13229"/>
    </source>
</evidence>
<dbReference type="Pfam" id="PF12708">
    <property type="entry name" value="Pect-lyase_RHGA_epim"/>
    <property type="match status" value="1"/>
</dbReference>
<evidence type="ECO:0000256" key="1">
    <source>
        <dbReference type="SAM" id="SignalP"/>
    </source>
</evidence>
<comment type="caution">
    <text evidence="4">The sequence shown here is derived from an EMBL/GenBank/DDBJ whole genome shotgun (WGS) entry which is preliminary data.</text>
</comment>
<keyword evidence="5" id="KW-1185">Reference proteome</keyword>
<feature type="domain" description="Rhamnogalacturonase A/B/Epimerase-like pectate lyase" evidence="2">
    <location>
        <begin position="39"/>
        <end position="107"/>
    </location>
</feature>
<reference evidence="4 5" key="1">
    <citation type="submission" date="2023-07" db="EMBL/GenBank/DDBJ databases">
        <title>Sequencing the genomes of 1000 actinobacteria strains.</title>
        <authorList>
            <person name="Klenk H.-P."/>
        </authorList>
    </citation>
    <scope>NUCLEOTIDE SEQUENCE [LARGE SCALE GENOMIC DNA]</scope>
    <source>
        <strain evidence="4 5">DSM 44710</strain>
    </source>
</reference>
<evidence type="ECO:0000313" key="5">
    <source>
        <dbReference type="Proteomes" id="UP001240984"/>
    </source>
</evidence>